<comment type="similarity">
    <text evidence="2 8">Belongs to the acetyltransferase family. ArgA subfamily.</text>
</comment>
<comment type="miscellaneous">
    <text evidence="8">In bacteria which possess the bifunctional enzyme ornithine acetyltransferase/N-acetylglutamate synthase (ArgJ), ArgA fulfills an anaplerotic role.</text>
</comment>
<feature type="region of interest" description="Disordered" evidence="9">
    <location>
        <begin position="1"/>
        <end position="21"/>
    </location>
</feature>
<evidence type="ECO:0000256" key="7">
    <source>
        <dbReference type="ARBA" id="ARBA00048372"/>
    </source>
</evidence>
<keyword evidence="6 8" id="KW-0012">Acyltransferase</keyword>
<dbReference type="InterPro" id="IPR001048">
    <property type="entry name" value="Asp/Glu/Uridylate_kinase"/>
</dbReference>
<feature type="domain" description="N-acetyltransferase" evidence="10">
    <location>
        <begin position="313"/>
        <end position="459"/>
    </location>
</feature>
<dbReference type="CDD" id="cd04301">
    <property type="entry name" value="NAT_SF"/>
    <property type="match status" value="1"/>
</dbReference>
<feature type="compositionally biased region" description="Low complexity" evidence="9">
    <location>
        <begin position="8"/>
        <end position="21"/>
    </location>
</feature>
<evidence type="ECO:0000256" key="5">
    <source>
        <dbReference type="ARBA" id="ARBA00022679"/>
    </source>
</evidence>
<keyword evidence="8" id="KW-0963">Cytoplasm</keyword>
<dbReference type="GO" id="GO:0016746">
    <property type="term" value="F:acyltransferase activity"/>
    <property type="evidence" value="ECO:0007669"/>
    <property type="project" value="UniProtKB-KW"/>
</dbReference>
<keyword evidence="12" id="KW-1185">Reference proteome</keyword>
<evidence type="ECO:0000259" key="10">
    <source>
        <dbReference type="PROSITE" id="PS51186"/>
    </source>
</evidence>
<dbReference type="InterPro" id="IPR016181">
    <property type="entry name" value="Acyl_CoA_acyltransferase"/>
</dbReference>
<comment type="subcellular location">
    <subcellularLocation>
        <location evidence="8">Cytoplasm</location>
    </subcellularLocation>
</comment>
<dbReference type="InterPro" id="IPR000182">
    <property type="entry name" value="GNAT_dom"/>
</dbReference>
<dbReference type="PANTHER" id="PTHR30602">
    <property type="entry name" value="AMINO-ACID ACETYLTRANSFERASE"/>
    <property type="match status" value="1"/>
</dbReference>
<dbReference type="Gene3D" id="3.40.630.30">
    <property type="match status" value="1"/>
</dbReference>
<dbReference type="PANTHER" id="PTHR30602:SF12">
    <property type="entry name" value="AMINO-ACID ACETYLTRANSFERASE NAGS1, CHLOROPLASTIC-RELATED"/>
    <property type="match status" value="1"/>
</dbReference>
<dbReference type="InterPro" id="IPR033719">
    <property type="entry name" value="NAGS_kin"/>
</dbReference>
<evidence type="ECO:0000313" key="11">
    <source>
        <dbReference type="EMBL" id="MDN7932097.1"/>
    </source>
</evidence>
<dbReference type="InterPro" id="IPR010167">
    <property type="entry name" value="NH2A_AcTrfase"/>
</dbReference>
<proteinExistence type="inferred from homology"/>
<evidence type="ECO:0000256" key="8">
    <source>
        <dbReference type="HAMAP-Rule" id="MF_01105"/>
    </source>
</evidence>
<evidence type="ECO:0000313" key="12">
    <source>
        <dbReference type="Proteomes" id="UP001171606"/>
    </source>
</evidence>
<dbReference type="EC" id="2.3.1.1" evidence="8"/>
<keyword evidence="5 8" id="KW-0808">Transferase</keyword>
<dbReference type="SUPFAM" id="SSF53633">
    <property type="entry name" value="Carbamate kinase-like"/>
    <property type="match status" value="1"/>
</dbReference>
<dbReference type="NCBIfam" id="NF003641">
    <property type="entry name" value="PRK05279.1"/>
    <property type="match status" value="1"/>
</dbReference>
<dbReference type="Proteomes" id="UP001171606">
    <property type="component" value="Unassembled WGS sequence"/>
</dbReference>
<evidence type="ECO:0000256" key="6">
    <source>
        <dbReference type="ARBA" id="ARBA00023315"/>
    </source>
</evidence>
<dbReference type="Gene3D" id="3.40.1160.10">
    <property type="entry name" value="Acetylglutamate kinase-like"/>
    <property type="match status" value="1"/>
</dbReference>
<dbReference type="NCBIfam" id="TIGR01890">
    <property type="entry name" value="N-Ac-Glu-synth"/>
    <property type="match status" value="1"/>
</dbReference>
<comment type="caution">
    <text evidence="11">The sequence shown here is derived from an EMBL/GenBank/DDBJ whole genome shotgun (WGS) entry which is preliminary data.</text>
</comment>
<evidence type="ECO:0000256" key="1">
    <source>
        <dbReference type="ARBA" id="ARBA00004925"/>
    </source>
</evidence>
<gene>
    <name evidence="8 11" type="primary">argA</name>
    <name evidence="11" type="ORF">QZM52_12480</name>
</gene>
<protein>
    <recommendedName>
        <fullName evidence="8">Amino-acid acetyltransferase</fullName>
        <ecNumber evidence="8">2.3.1.1</ecNumber>
    </recommendedName>
    <alternativeName>
        <fullName evidence="8">N-acetylglutamate synthase</fullName>
        <shortName evidence="8">AGS</shortName>
        <shortName evidence="8">NAGS</shortName>
    </alternativeName>
</protein>
<dbReference type="EMBL" id="JAUJSQ010000003">
    <property type="protein sequence ID" value="MDN7932097.1"/>
    <property type="molecule type" value="Genomic_DNA"/>
</dbReference>
<evidence type="ECO:0000256" key="3">
    <source>
        <dbReference type="ARBA" id="ARBA00022571"/>
    </source>
</evidence>
<dbReference type="RefSeq" id="WP_301755385.1">
    <property type="nucleotide sequence ID" value="NZ_JAUJSQ010000003.1"/>
</dbReference>
<evidence type="ECO:0000256" key="9">
    <source>
        <dbReference type="SAM" id="MobiDB-lite"/>
    </source>
</evidence>
<dbReference type="Pfam" id="PF00696">
    <property type="entry name" value="AA_kinase"/>
    <property type="match status" value="1"/>
</dbReference>
<reference evidence="11" key="1">
    <citation type="submission" date="2023-07" db="EMBL/GenBank/DDBJ databases">
        <title>A collection of bacterial strains from the Burkholderia cepacia Research Laboratory and Repository.</title>
        <authorList>
            <person name="Lipuma J."/>
            <person name="Spilker T."/>
            <person name="Caverly L."/>
        </authorList>
    </citation>
    <scope>NUCLEOTIDE SEQUENCE</scope>
    <source>
        <strain evidence="11">AU42020</strain>
    </source>
</reference>
<comment type="pathway">
    <text evidence="1 8">Amino-acid biosynthesis; L-arginine biosynthesis; N(2)-acetyl-L-ornithine from L-glutamate: step 1/4.</text>
</comment>
<dbReference type="Pfam" id="PF00583">
    <property type="entry name" value="Acetyltransf_1"/>
    <property type="match status" value="1"/>
</dbReference>
<dbReference type="InterPro" id="IPR036393">
    <property type="entry name" value="AceGlu_kinase-like_sf"/>
</dbReference>
<dbReference type="SUPFAM" id="SSF55729">
    <property type="entry name" value="Acyl-CoA N-acyltransferases (Nat)"/>
    <property type="match status" value="1"/>
</dbReference>
<organism evidence="11 12">
    <name type="scientific">Burkholderia metallica</name>
    <dbReference type="NCBI Taxonomy" id="488729"/>
    <lineage>
        <taxon>Bacteria</taxon>
        <taxon>Pseudomonadati</taxon>
        <taxon>Pseudomonadota</taxon>
        <taxon>Betaproteobacteria</taxon>
        <taxon>Burkholderiales</taxon>
        <taxon>Burkholderiaceae</taxon>
        <taxon>Burkholderia</taxon>
        <taxon>Burkholderia cepacia complex</taxon>
    </lineage>
</organism>
<keyword evidence="4 8" id="KW-0028">Amino-acid biosynthesis</keyword>
<evidence type="ECO:0000256" key="2">
    <source>
        <dbReference type="ARBA" id="ARBA00009145"/>
    </source>
</evidence>
<sequence>MNSQTDLPPAQTGAATPPAADDSAASHAQFVDWMRSVAPYIHKFRNSTFVVGFGGEVVQQGLLNALVSDIALLQAMGIQIVLVHGSRPQVEEQLSLHGVESEFSHGLRITDARALESAKEAAGEVRLDIEAAISQGLPNSPMAHAHISVVSGNFVTARPVGILDGVDFAHTGIVRKIDAESIRHSLASRKLVLLSPLGFSPTGEAFNLSMEDVASAAAIALRADKIIFLTEAPGIVDDEGGLVREMSLDAAAELLDSGNVQCDDAFFLKHAIRACRGGVTRAHLIPQSLDGSMLLELFLHDGVGTMISYENLESLREATPDDVGGILSLIEPLESDGTLVRRGRHQIERDIDHFSVIEHDGVLFGCAALYPYQQEKIGEMACLTVAPEAQGSGDGERLLKRIEQRARARGLTHIFVLTTRTEHWFLKRGFVKVSVDDLPEDRRKLYNWQRKSLVLMKQL</sequence>
<dbReference type="PROSITE" id="PS51186">
    <property type="entry name" value="GNAT"/>
    <property type="match status" value="1"/>
</dbReference>
<accession>A0ABT8PAL7</accession>
<comment type="catalytic activity">
    <reaction evidence="7 8">
        <text>L-glutamate + acetyl-CoA = N-acetyl-L-glutamate + CoA + H(+)</text>
        <dbReference type="Rhea" id="RHEA:24292"/>
        <dbReference type="ChEBI" id="CHEBI:15378"/>
        <dbReference type="ChEBI" id="CHEBI:29985"/>
        <dbReference type="ChEBI" id="CHEBI:44337"/>
        <dbReference type="ChEBI" id="CHEBI:57287"/>
        <dbReference type="ChEBI" id="CHEBI:57288"/>
        <dbReference type="EC" id="2.3.1.1"/>
    </reaction>
</comment>
<keyword evidence="3 8" id="KW-0055">Arginine biosynthesis</keyword>
<name>A0ABT8PAL7_9BURK</name>
<evidence type="ECO:0000256" key="4">
    <source>
        <dbReference type="ARBA" id="ARBA00022605"/>
    </source>
</evidence>
<dbReference type="CDD" id="cd04237">
    <property type="entry name" value="AAK_NAGS-ABP"/>
    <property type="match status" value="1"/>
</dbReference>
<dbReference type="PIRSF" id="PIRSF000423">
    <property type="entry name" value="ArgA"/>
    <property type="match status" value="1"/>
</dbReference>
<dbReference type="HAMAP" id="MF_01105">
    <property type="entry name" value="N_acetyl_glu_synth"/>
    <property type="match status" value="1"/>
</dbReference>